<sequence length="110" mass="12680">MFDIIRRSQRVLCICIYLLALGDPCMQSIYRHISLAFVSIHGRCLLSPSLKLYCYSACDNDSERADQFLPYYFGWSDLRKEALPYACPLHAYIGLMKRCLGNLCIETHCC</sequence>
<keyword evidence="3" id="KW-1185">Reference proteome</keyword>
<dbReference type="EMBL" id="JAHHUM010000366">
    <property type="protein sequence ID" value="KAK5620403.1"/>
    <property type="molecule type" value="Genomic_DNA"/>
</dbReference>
<name>A0AAV9SGV6_9TELE</name>
<evidence type="ECO:0000313" key="2">
    <source>
        <dbReference type="EMBL" id="KAK5620403.1"/>
    </source>
</evidence>
<gene>
    <name evidence="2" type="ORF">CRENBAI_024627</name>
</gene>
<proteinExistence type="predicted"/>
<feature type="chain" id="PRO_5043934035" description="Secreted protein" evidence="1">
    <location>
        <begin position="23"/>
        <end position="110"/>
    </location>
</feature>
<protein>
    <recommendedName>
        <fullName evidence="4">Secreted protein</fullName>
    </recommendedName>
</protein>
<evidence type="ECO:0000256" key="1">
    <source>
        <dbReference type="SAM" id="SignalP"/>
    </source>
</evidence>
<comment type="caution">
    <text evidence="2">The sequence shown here is derived from an EMBL/GenBank/DDBJ whole genome shotgun (WGS) entry which is preliminary data.</text>
</comment>
<reference evidence="2 3" key="1">
    <citation type="submission" date="2021-06" db="EMBL/GenBank/DDBJ databases">
        <authorList>
            <person name="Palmer J.M."/>
        </authorList>
    </citation>
    <scope>NUCLEOTIDE SEQUENCE [LARGE SCALE GENOMIC DNA]</scope>
    <source>
        <strain evidence="2 3">MEX-2019</strain>
        <tissue evidence="2">Muscle</tissue>
    </source>
</reference>
<feature type="signal peptide" evidence="1">
    <location>
        <begin position="1"/>
        <end position="22"/>
    </location>
</feature>
<evidence type="ECO:0008006" key="4">
    <source>
        <dbReference type="Google" id="ProtNLM"/>
    </source>
</evidence>
<dbReference type="AlphaFoldDB" id="A0AAV9SGV6"/>
<keyword evidence="1" id="KW-0732">Signal</keyword>
<evidence type="ECO:0000313" key="3">
    <source>
        <dbReference type="Proteomes" id="UP001311232"/>
    </source>
</evidence>
<dbReference type="Proteomes" id="UP001311232">
    <property type="component" value="Unassembled WGS sequence"/>
</dbReference>
<accession>A0AAV9SGV6</accession>
<organism evidence="2 3">
    <name type="scientific">Crenichthys baileyi</name>
    <name type="common">White River springfish</name>
    <dbReference type="NCBI Taxonomy" id="28760"/>
    <lineage>
        <taxon>Eukaryota</taxon>
        <taxon>Metazoa</taxon>
        <taxon>Chordata</taxon>
        <taxon>Craniata</taxon>
        <taxon>Vertebrata</taxon>
        <taxon>Euteleostomi</taxon>
        <taxon>Actinopterygii</taxon>
        <taxon>Neopterygii</taxon>
        <taxon>Teleostei</taxon>
        <taxon>Neoteleostei</taxon>
        <taxon>Acanthomorphata</taxon>
        <taxon>Ovalentaria</taxon>
        <taxon>Atherinomorphae</taxon>
        <taxon>Cyprinodontiformes</taxon>
        <taxon>Goodeidae</taxon>
        <taxon>Crenichthys</taxon>
    </lineage>
</organism>